<sequence>MRGDCCYHCSWLSRFDFTSNVRSKPFNKGSY</sequence>
<proteinExistence type="predicted"/>
<protein>
    <submittedName>
        <fullName evidence="1">Uncharacterized protein</fullName>
    </submittedName>
</protein>
<dbReference type="EMBL" id="GGEC01078872">
    <property type="protein sequence ID" value="MBX59356.1"/>
    <property type="molecule type" value="Transcribed_RNA"/>
</dbReference>
<accession>A0A2P2PX77</accession>
<evidence type="ECO:0000313" key="1">
    <source>
        <dbReference type="EMBL" id="MBX59356.1"/>
    </source>
</evidence>
<reference evidence="1" key="1">
    <citation type="submission" date="2018-02" db="EMBL/GenBank/DDBJ databases">
        <title>Rhizophora mucronata_Transcriptome.</title>
        <authorList>
            <person name="Meera S.P."/>
            <person name="Sreeshan A."/>
            <person name="Augustine A."/>
        </authorList>
    </citation>
    <scope>NUCLEOTIDE SEQUENCE</scope>
    <source>
        <tissue evidence="1">Leaf</tissue>
    </source>
</reference>
<dbReference type="AlphaFoldDB" id="A0A2P2PX77"/>
<name>A0A2P2PX77_RHIMU</name>
<organism evidence="1">
    <name type="scientific">Rhizophora mucronata</name>
    <name type="common">Asiatic mangrove</name>
    <dbReference type="NCBI Taxonomy" id="61149"/>
    <lineage>
        <taxon>Eukaryota</taxon>
        <taxon>Viridiplantae</taxon>
        <taxon>Streptophyta</taxon>
        <taxon>Embryophyta</taxon>
        <taxon>Tracheophyta</taxon>
        <taxon>Spermatophyta</taxon>
        <taxon>Magnoliopsida</taxon>
        <taxon>eudicotyledons</taxon>
        <taxon>Gunneridae</taxon>
        <taxon>Pentapetalae</taxon>
        <taxon>rosids</taxon>
        <taxon>fabids</taxon>
        <taxon>Malpighiales</taxon>
        <taxon>Rhizophoraceae</taxon>
        <taxon>Rhizophora</taxon>
    </lineage>
</organism>